<dbReference type="AlphaFoldDB" id="A0A1H0DF18"/>
<evidence type="ECO:0000313" key="1">
    <source>
        <dbReference type="EMBL" id="SDN68765.1"/>
    </source>
</evidence>
<evidence type="ECO:0000313" key="2">
    <source>
        <dbReference type="Proteomes" id="UP000199063"/>
    </source>
</evidence>
<reference evidence="2" key="1">
    <citation type="submission" date="2016-10" db="EMBL/GenBank/DDBJ databases">
        <authorList>
            <person name="Varghese N."/>
            <person name="Submissions S."/>
        </authorList>
    </citation>
    <scope>NUCLEOTIDE SEQUENCE [LARGE SCALE GENOMIC DNA]</scope>
    <source>
        <strain evidence="2">CGMCC 4.7042</strain>
    </source>
</reference>
<name>A0A1H0DF18_9ACTN</name>
<organism evidence="1 2">
    <name type="scientific">Streptomyces wuyuanensis</name>
    <dbReference type="NCBI Taxonomy" id="1196353"/>
    <lineage>
        <taxon>Bacteria</taxon>
        <taxon>Bacillati</taxon>
        <taxon>Actinomycetota</taxon>
        <taxon>Actinomycetes</taxon>
        <taxon>Kitasatosporales</taxon>
        <taxon>Streptomycetaceae</taxon>
        <taxon>Streptomyces</taxon>
    </lineage>
</organism>
<dbReference type="EMBL" id="FNHI01000033">
    <property type="protein sequence ID" value="SDN68765.1"/>
    <property type="molecule type" value="Genomic_DNA"/>
</dbReference>
<dbReference type="Proteomes" id="UP000199063">
    <property type="component" value="Unassembled WGS sequence"/>
</dbReference>
<dbReference type="STRING" id="1196353.SAMN05444921_13364"/>
<gene>
    <name evidence="1" type="ORF">SAMN05444921_13364</name>
</gene>
<sequence length="85" mass="9434">MDQREQRLLEATEFAPADVVGPAVLVQQPGNMLDELVRDVEHGRIRNQQLPFGRQRVEWNCHANDEGPCLVTAPADQPISPFSAG</sequence>
<protein>
    <submittedName>
        <fullName evidence="1">Uncharacterized protein</fullName>
    </submittedName>
</protein>
<keyword evidence="2" id="KW-1185">Reference proteome</keyword>
<accession>A0A1H0DF18</accession>
<proteinExistence type="predicted"/>